<dbReference type="Proteomes" id="UP001223144">
    <property type="component" value="Unassembled WGS sequence"/>
</dbReference>
<comment type="caution">
    <text evidence="1">The sequence shown here is derived from an EMBL/GenBank/DDBJ whole genome shotgun (WGS) entry which is preliminary data.</text>
</comment>
<evidence type="ECO:0000313" key="2">
    <source>
        <dbReference type="Proteomes" id="UP001223144"/>
    </source>
</evidence>
<protein>
    <submittedName>
        <fullName evidence="1">Uncharacterized protein</fullName>
    </submittedName>
</protein>
<organism evidence="1 2">
    <name type="scientific">Streptomyces chengmaiensis</name>
    <dbReference type="NCBI Taxonomy" id="3040919"/>
    <lineage>
        <taxon>Bacteria</taxon>
        <taxon>Bacillati</taxon>
        <taxon>Actinomycetota</taxon>
        <taxon>Actinomycetes</taxon>
        <taxon>Kitasatosporales</taxon>
        <taxon>Streptomycetaceae</taxon>
        <taxon>Streptomyces</taxon>
    </lineage>
</organism>
<evidence type="ECO:0000313" key="1">
    <source>
        <dbReference type="EMBL" id="MDH2393974.1"/>
    </source>
</evidence>
<sequence>MHSEDRNQDVRNPTRHGCRELLKIQGGYGDVVPGELADRVIHDICVAAVENDLRCFMLQAIMGGVIEAFWPVVINRKKYSMYVPPELPDESLLQNCSYRLVVYRMGRTQGYHDQLSLTWHPAAELRMKSRRHGTVKKLPKMGKPGQIALAGREVGSQVQLLPREAKNPSHTLNQFARVYFNLASKDGKDFAFFVEPREPQFRNRSTLGAGVLSGHTYSWPN</sequence>
<reference evidence="1 2" key="1">
    <citation type="submission" date="2023-04" db="EMBL/GenBank/DDBJ databases">
        <title>Streptomyces chengmaiensis sp. nov. isolated from the stem of mangrove plant in Hainan.</title>
        <authorList>
            <person name="Huang X."/>
            <person name="Zhou S."/>
            <person name="Chu X."/>
            <person name="Xie Y."/>
            <person name="Lin Y."/>
        </authorList>
    </citation>
    <scope>NUCLEOTIDE SEQUENCE [LARGE SCALE GENOMIC DNA]</scope>
    <source>
        <strain evidence="1 2">HNM0663</strain>
    </source>
</reference>
<dbReference type="EMBL" id="JARWBG010000095">
    <property type="protein sequence ID" value="MDH2393974.1"/>
    <property type="molecule type" value="Genomic_DNA"/>
</dbReference>
<gene>
    <name evidence="1" type="ORF">QCN29_35545</name>
</gene>
<accession>A0ABT6HZ22</accession>
<name>A0ABT6HZ22_9ACTN</name>
<keyword evidence="2" id="KW-1185">Reference proteome</keyword>
<proteinExistence type="predicted"/>